<reference evidence="1" key="1">
    <citation type="submission" date="2018-04" db="EMBL/GenBank/DDBJ databases">
        <title>Whole genome sequencing of Hypsizygus marmoreus.</title>
        <authorList>
            <person name="Choi I.-G."/>
            <person name="Min B."/>
            <person name="Kim J.-G."/>
            <person name="Kim S."/>
            <person name="Oh Y.-L."/>
            <person name="Kong W.-S."/>
            <person name="Park H."/>
            <person name="Jeong J."/>
            <person name="Song E.-S."/>
        </authorList>
    </citation>
    <scope>NUCLEOTIDE SEQUENCE [LARGE SCALE GENOMIC DNA]</scope>
    <source>
        <strain evidence="1">51987-8</strain>
    </source>
</reference>
<evidence type="ECO:0000313" key="2">
    <source>
        <dbReference type="Proteomes" id="UP000076154"/>
    </source>
</evidence>
<dbReference type="EMBL" id="LUEZ02000080">
    <property type="protein sequence ID" value="RDB19265.1"/>
    <property type="molecule type" value="Genomic_DNA"/>
</dbReference>
<dbReference type="OrthoDB" id="3365698at2759"/>
<keyword evidence="2" id="KW-1185">Reference proteome</keyword>
<dbReference type="STRING" id="39966.A0A369JFT1"/>
<evidence type="ECO:0000313" key="1">
    <source>
        <dbReference type="EMBL" id="RDB19265.1"/>
    </source>
</evidence>
<gene>
    <name evidence="1" type="ORF">Hypma_013513</name>
</gene>
<dbReference type="AlphaFoldDB" id="A0A369JFT1"/>
<evidence type="ECO:0008006" key="3">
    <source>
        <dbReference type="Google" id="ProtNLM"/>
    </source>
</evidence>
<dbReference type="Proteomes" id="UP000076154">
    <property type="component" value="Unassembled WGS sequence"/>
</dbReference>
<dbReference type="InParanoid" id="A0A369JFT1"/>
<proteinExistence type="predicted"/>
<sequence>MSTSLEVPDSSAGMDEASFHMTVDSTDGPGFSLADTIEYLKVHRRPTIAHTCVLNSAISEEALNSEYYQLQINEFSAKLQKSQEMISYYNALLAPFRLLPVELVRQIFVDTLPETPTPPNSRHSPLLLCQVSSEWRAIALSTPALFEYLLLSGSHPPGFLRETRSINTDARNVEILDFWIRHAADLPMVLLLGTTYSAIPPGSLVVEKLIPYLHKLAGLHLSISREEDMESFAYQPGGRMPLLEKLSIFLPAHKRLTKEITLFDSAPHLRFVTLRISGPNAFVDLPKMIRLPWAQLSRLRMPSTPINAAVWVTLIRQCVSLRGGIFLIGTSGDEALPSQPPISLDNLWSLKVETMPGTPGDVPLYEGLSFPNLKVFSLSYFGYDREFLWSRTPHLFHQLSRCSLKTLILGRVDIPANELYAILTHSRGLKALALDISIDLDELLTFLTRSSPTESPLPELTDLMLVTRSHFLPANLRNMVISRGATPDGPTRLGAFFLYAGDMLLVTHPNFYSTYSTMMTQSAELHMDVPMMYADSTFKLTSFVPEYEEWDPDLGTFGQQDQIYARLY</sequence>
<accession>A0A369JFT1</accession>
<comment type="caution">
    <text evidence="1">The sequence shown here is derived from an EMBL/GenBank/DDBJ whole genome shotgun (WGS) entry which is preliminary data.</text>
</comment>
<protein>
    <recommendedName>
        <fullName evidence="3">F-box domain-containing protein</fullName>
    </recommendedName>
</protein>
<organism evidence="1 2">
    <name type="scientific">Hypsizygus marmoreus</name>
    <name type="common">White beech mushroom</name>
    <name type="synonym">Agaricus marmoreus</name>
    <dbReference type="NCBI Taxonomy" id="39966"/>
    <lineage>
        <taxon>Eukaryota</taxon>
        <taxon>Fungi</taxon>
        <taxon>Dikarya</taxon>
        <taxon>Basidiomycota</taxon>
        <taxon>Agaricomycotina</taxon>
        <taxon>Agaricomycetes</taxon>
        <taxon>Agaricomycetidae</taxon>
        <taxon>Agaricales</taxon>
        <taxon>Tricholomatineae</taxon>
        <taxon>Lyophyllaceae</taxon>
        <taxon>Hypsizygus</taxon>
    </lineage>
</organism>
<name>A0A369JFT1_HYPMA</name>